<dbReference type="SUPFAM" id="SSF52540">
    <property type="entry name" value="P-loop containing nucleoside triphosphate hydrolases"/>
    <property type="match status" value="2"/>
</dbReference>
<evidence type="ECO:0000313" key="2">
    <source>
        <dbReference type="EMBL" id="QHT16815.1"/>
    </source>
</evidence>
<proteinExistence type="predicted"/>
<protein>
    <recommendedName>
        <fullName evidence="1">Helicase ATP-binding domain-containing protein</fullName>
    </recommendedName>
</protein>
<evidence type="ECO:0000259" key="1">
    <source>
        <dbReference type="SMART" id="SM00487"/>
    </source>
</evidence>
<dbReference type="EMBL" id="MN739627">
    <property type="protein sequence ID" value="QHT16815.1"/>
    <property type="molecule type" value="Genomic_DNA"/>
</dbReference>
<name>A0A6C0DML7_9ZZZZ</name>
<sequence length="1151" mass="134465">MEQFQSKTFGLQFRLEDFFPIYTMEDEKEFYNSIPIKKEFDDARAVLNEPRPQRGEQLKHQAFMMRFLSPHTPYDKMIAFHGLGSGKTALLTSVAEYAKSVKSGELSNNKVIILTRNPTLRKNMINEIVCVATAGKYEPPLRDPKTKDLLSKDTQRRRVEKAIGVEYEIMTFTMFVKEFYNKSNEQIRAEYSNRYILIDEAHNIKLQPNKRSKEDDDILGVQLRSRGISNYKEIHRFLHCVVGCKVLLLTATPMRDQPSEICNLLNLILPLDKQLDKKEFKNTFFDGNKFRDDMKDEFKSYIRNRISYIRSSTTDINIINEGVVDEGSKYTKTVLLDMDDHQDKKYKEAYKKDLGSSESLSSDIEVEDDEEEGGSGLWLNSRQASMFVPFDNKVKLNELIIKDKTNYKASDKLINYLKKNGDGFEPMLKQLKRCSIKYWLIVRDLYEYPRQKFFIYSSIVKGSGALLLGAILEVFGFEHAPNVKEVEGSTYCQTQGKDSLELPISKNENRMLVLTGSTLSASQLDNMVNNIFNNKKNVYGDYIRIIIGSHIIGEGVSFKHIRRIYVLTPGWNSASTEQAIARGIRYKSHEELKPDERKVSILRVCVQPVIEIGEEYGSIDSQMYKISEDKDIRIKQIERLMKESSVDCALNRSRNILPSDKPNTKECDYMDTCEYKCDLVDEKFYYSNWVGDRIVDTYNLYYAEKEINMVKLAVRKAFGYKFAFDFEELYNYIKDDIRNIPALVLARSLDSMIVNNDTVYNKYGIVNYLREDRNMFFLVDDPLETPVFTSYYYSKEPSPEKSIGSYETILQYFQYDKIEDIIDILIKNKDKEQILHNIFNNLSVEISQKFLELFYIAKVKKSGKNKELQDFIISKFSMFLKDINGNIISNVNPNNIRVLERGEWRDINEEQIEKLKSMKSNKVNELKNNPYRIYAVISNNYKDKKDLHKNLKLVEINEKKSYGGTSCSTTPYDIDTMVGVYYGIVKKVKELKNNLPYIGDKKYTLKDIKKLKRFEAMKKYIFENKYINELKSYINEVDDLKEFMKKISNDKEKKKVKKYIEKDNLDHDDIMTILKTVTDKKELVTLYTRYSEEEFIDYIEDKVEEEIDTLSEDVINVLGNMLDKKTAPEICGSLRDWFEKNNLFINEADLN</sequence>
<dbReference type="SMART" id="SM00487">
    <property type="entry name" value="DEXDc"/>
    <property type="match status" value="1"/>
</dbReference>
<dbReference type="InterPro" id="IPR027417">
    <property type="entry name" value="P-loop_NTPase"/>
</dbReference>
<accession>A0A6C0DML7</accession>
<feature type="domain" description="Helicase ATP-binding" evidence="1">
    <location>
        <begin position="53"/>
        <end position="281"/>
    </location>
</feature>
<reference evidence="2" key="1">
    <citation type="journal article" date="2020" name="Nature">
        <title>Giant virus diversity and host interactions through global metagenomics.</title>
        <authorList>
            <person name="Schulz F."/>
            <person name="Roux S."/>
            <person name="Paez-Espino D."/>
            <person name="Jungbluth S."/>
            <person name="Walsh D.A."/>
            <person name="Denef V.J."/>
            <person name="McMahon K.D."/>
            <person name="Konstantinidis K.T."/>
            <person name="Eloe-Fadrosh E.A."/>
            <person name="Kyrpides N.C."/>
            <person name="Woyke T."/>
        </authorList>
    </citation>
    <scope>NUCLEOTIDE SEQUENCE</scope>
    <source>
        <strain evidence="2">GVMAG-M-3300023174-207</strain>
    </source>
</reference>
<dbReference type="AlphaFoldDB" id="A0A6C0DML7"/>
<dbReference type="Gene3D" id="3.40.50.300">
    <property type="entry name" value="P-loop containing nucleotide triphosphate hydrolases"/>
    <property type="match status" value="2"/>
</dbReference>
<dbReference type="InterPro" id="IPR014001">
    <property type="entry name" value="Helicase_ATP-bd"/>
</dbReference>
<organism evidence="2">
    <name type="scientific">viral metagenome</name>
    <dbReference type="NCBI Taxonomy" id="1070528"/>
    <lineage>
        <taxon>unclassified sequences</taxon>
        <taxon>metagenomes</taxon>
        <taxon>organismal metagenomes</taxon>
    </lineage>
</organism>